<sequence length="168" mass="19087">MDSLSRMTPYEVVLSAYDMYGSGDPSEPVLFETTGEQPLQQRTNERTKYLLSARVIGPVLASLLIIFTSIVVAWTFYKEIPPPAKEASNVGVTIRVKRCCGLRIQRGARAFVRDGQLTWFPVASLRMLPGPPTERKNSLYLKKGRKSEPPRPHRRANRRTHPPEIRPR</sequence>
<accession>A0ACB7S445</accession>
<evidence type="ECO:0000313" key="1">
    <source>
        <dbReference type="EMBL" id="KAH6927549.1"/>
    </source>
</evidence>
<name>A0ACB7S445_HYAAI</name>
<dbReference type="EMBL" id="CM023486">
    <property type="protein sequence ID" value="KAH6927549.1"/>
    <property type="molecule type" value="Genomic_DNA"/>
</dbReference>
<gene>
    <name evidence="1" type="ORF">HPB50_005666</name>
</gene>
<protein>
    <submittedName>
        <fullName evidence="1">Uncharacterized protein</fullName>
    </submittedName>
</protein>
<proteinExistence type="predicted"/>
<dbReference type="Proteomes" id="UP000821845">
    <property type="component" value="Chromosome 6"/>
</dbReference>
<keyword evidence="2" id="KW-1185">Reference proteome</keyword>
<evidence type="ECO:0000313" key="2">
    <source>
        <dbReference type="Proteomes" id="UP000821845"/>
    </source>
</evidence>
<reference evidence="1" key="1">
    <citation type="submission" date="2020-05" db="EMBL/GenBank/DDBJ databases">
        <title>Large-scale comparative analyses of tick genomes elucidate their genetic diversity and vector capacities.</title>
        <authorList>
            <person name="Jia N."/>
            <person name="Wang J."/>
            <person name="Shi W."/>
            <person name="Du L."/>
            <person name="Sun Y."/>
            <person name="Zhan W."/>
            <person name="Jiang J."/>
            <person name="Wang Q."/>
            <person name="Zhang B."/>
            <person name="Ji P."/>
            <person name="Sakyi L.B."/>
            <person name="Cui X."/>
            <person name="Yuan T."/>
            <person name="Jiang B."/>
            <person name="Yang W."/>
            <person name="Lam T.T.-Y."/>
            <person name="Chang Q."/>
            <person name="Ding S."/>
            <person name="Wang X."/>
            <person name="Zhu J."/>
            <person name="Ruan X."/>
            <person name="Zhao L."/>
            <person name="Wei J."/>
            <person name="Que T."/>
            <person name="Du C."/>
            <person name="Cheng J."/>
            <person name="Dai P."/>
            <person name="Han X."/>
            <person name="Huang E."/>
            <person name="Gao Y."/>
            <person name="Liu J."/>
            <person name="Shao H."/>
            <person name="Ye R."/>
            <person name="Li L."/>
            <person name="Wei W."/>
            <person name="Wang X."/>
            <person name="Wang C."/>
            <person name="Yang T."/>
            <person name="Huo Q."/>
            <person name="Li W."/>
            <person name="Guo W."/>
            <person name="Chen H."/>
            <person name="Zhou L."/>
            <person name="Ni X."/>
            <person name="Tian J."/>
            <person name="Zhou Y."/>
            <person name="Sheng Y."/>
            <person name="Liu T."/>
            <person name="Pan Y."/>
            <person name="Xia L."/>
            <person name="Li J."/>
            <person name="Zhao F."/>
            <person name="Cao W."/>
        </authorList>
    </citation>
    <scope>NUCLEOTIDE SEQUENCE</scope>
    <source>
        <strain evidence="1">Hyas-2018</strain>
    </source>
</reference>
<organism evidence="1 2">
    <name type="scientific">Hyalomma asiaticum</name>
    <name type="common">Tick</name>
    <dbReference type="NCBI Taxonomy" id="266040"/>
    <lineage>
        <taxon>Eukaryota</taxon>
        <taxon>Metazoa</taxon>
        <taxon>Ecdysozoa</taxon>
        <taxon>Arthropoda</taxon>
        <taxon>Chelicerata</taxon>
        <taxon>Arachnida</taxon>
        <taxon>Acari</taxon>
        <taxon>Parasitiformes</taxon>
        <taxon>Ixodida</taxon>
        <taxon>Ixodoidea</taxon>
        <taxon>Ixodidae</taxon>
        <taxon>Hyalomminae</taxon>
        <taxon>Hyalomma</taxon>
    </lineage>
</organism>
<comment type="caution">
    <text evidence="1">The sequence shown here is derived from an EMBL/GenBank/DDBJ whole genome shotgun (WGS) entry which is preliminary data.</text>
</comment>